<dbReference type="AlphaFoldDB" id="A0A1T4KSI8"/>
<feature type="transmembrane region" description="Helical" evidence="10">
    <location>
        <begin position="76"/>
        <end position="99"/>
    </location>
</feature>
<dbReference type="PANTHER" id="PTHR12428">
    <property type="entry name" value="OXA1"/>
    <property type="match status" value="1"/>
</dbReference>
<dbReference type="GO" id="GO:0015031">
    <property type="term" value="P:protein transport"/>
    <property type="evidence" value="ECO:0007669"/>
    <property type="project" value="UniProtKB-KW"/>
</dbReference>
<keyword evidence="6 10" id="KW-1133">Transmembrane helix</keyword>
<dbReference type="EMBL" id="FUWY01000001">
    <property type="protein sequence ID" value="SJZ45310.1"/>
    <property type="molecule type" value="Genomic_DNA"/>
</dbReference>
<protein>
    <submittedName>
        <fullName evidence="12">YidC/Oxa1 family membrane protein insertase</fullName>
    </submittedName>
</protein>
<evidence type="ECO:0000256" key="4">
    <source>
        <dbReference type="ARBA" id="ARBA00022692"/>
    </source>
</evidence>
<evidence type="ECO:0000256" key="8">
    <source>
        <dbReference type="ARBA" id="ARBA00023186"/>
    </source>
</evidence>
<keyword evidence="5" id="KW-0653">Protein transport</keyword>
<feature type="transmembrane region" description="Helical" evidence="10">
    <location>
        <begin position="199"/>
        <end position="219"/>
    </location>
</feature>
<dbReference type="InterPro" id="IPR047196">
    <property type="entry name" value="YidC_ALB_C"/>
</dbReference>
<evidence type="ECO:0000313" key="13">
    <source>
        <dbReference type="Proteomes" id="UP000243297"/>
    </source>
</evidence>
<accession>A0A1T4KSI8</accession>
<evidence type="ECO:0000256" key="9">
    <source>
        <dbReference type="RuleBase" id="RU003945"/>
    </source>
</evidence>
<dbReference type="GO" id="GO:0051205">
    <property type="term" value="P:protein insertion into membrane"/>
    <property type="evidence" value="ECO:0007669"/>
    <property type="project" value="TreeGrafter"/>
</dbReference>
<keyword evidence="7 10" id="KW-0472">Membrane</keyword>
<keyword evidence="3" id="KW-1003">Cell membrane</keyword>
<feature type="domain" description="Membrane insertase YidC/Oxa/ALB C-terminal" evidence="11">
    <location>
        <begin position="81"/>
        <end position="287"/>
    </location>
</feature>
<dbReference type="Pfam" id="PF02096">
    <property type="entry name" value="60KD_IMP"/>
    <property type="match status" value="1"/>
</dbReference>
<dbReference type="OrthoDB" id="9780552at2"/>
<evidence type="ECO:0000256" key="3">
    <source>
        <dbReference type="ARBA" id="ARBA00022475"/>
    </source>
</evidence>
<dbReference type="GO" id="GO:0032977">
    <property type="term" value="F:membrane insertase activity"/>
    <property type="evidence" value="ECO:0007669"/>
    <property type="project" value="InterPro"/>
</dbReference>
<feature type="transmembrane region" description="Helical" evidence="10">
    <location>
        <begin position="245"/>
        <end position="263"/>
    </location>
</feature>
<dbReference type="STRING" id="118967.SAMN02745191_0680"/>
<name>A0A1T4KSI8_9FIRM</name>
<reference evidence="13" key="1">
    <citation type="submission" date="2017-02" db="EMBL/GenBank/DDBJ databases">
        <authorList>
            <person name="Varghese N."/>
            <person name="Submissions S."/>
        </authorList>
    </citation>
    <scope>NUCLEOTIDE SEQUENCE [LARGE SCALE GENOMIC DNA]</scope>
    <source>
        <strain evidence="13">ATCC 25662</strain>
    </source>
</reference>
<organism evidence="12 13">
    <name type="scientific">Anaerorhabdus furcosa</name>
    <dbReference type="NCBI Taxonomy" id="118967"/>
    <lineage>
        <taxon>Bacteria</taxon>
        <taxon>Bacillati</taxon>
        <taxon>Bacillota</taxon>
        <taxon>Erysipelotrichia</taxon>
        <taxon>Erysipelotrichales</taxon>
        <taxon>Erysipelotrichaceae</taxon>
        <taxon>Anaerorhabdus</taxon>
    </lineage>
</organism>
<evidence type="ECO:0000256" key="6">
    <source>
        <dbReference type="ARBA" id="ARBA00022989"/>
    </source>
</evidence>
<dbReference type="RefSeq" id="WP_078711100.1">
    <property type="nucleotide sequence ID" value="NZ_FUWY01000001.1"/>
</dbReference>
<dbReference type="PANTHER" id="PTHR12428:SF65">
    <property type="entry name" value="CYTOCHROME C OXIDASE ASSEMBLY PROTEIN COX18, MITOCHONDRIAL"/>
    <property type="match status" value="1"/>
</dbReference>
<dbReference type="InterPro" id="IPR001708">
    <property type="entry name" value="YidC/ALB3/OXA1/COX18"/>
</dbReference>
<keyword evidence="2" id="KW-0813">Transport</keyword>
<dbReference type="GO" id="GO:0005886">
    <property type="term" value="C:plasma membrane"/>
    <property type="evidence" value="ECO:0007669"/>
    <property type="project" value="UniProtKB-SubCell"/>
</dbReference>
<evidence type="ECO:0000256" key="10">
    <source>
        <dbReference type="SAM" id="Phobius"/>
    </source>
</evidence>
<evidence type="ECO:0000259" key="11">
    <source>
        <dbReference type="Pfam" id="PF02096"/>
    </source>
</evidence>
<evidence type="ECO:0000256" key="7">
    <source>
        <dbReference type="ARBA" id="ARBA00023136"/>
    </source>
</evidence>
<dbReference type="Proteomes" id="UP000243297">
    <property type="component" value="Unassembled WGS sequence"/>
</dbReference>
<keyword evidence="13" id="KW-1185">Reference proteome</keyword>
<keyword evidence="4 9" id="KW-0812">Transmembrane</keyword>
<feature type="transmembrane region" description="Helical" evidence="10">
    <location>
        <begin position="147"/>
        <end position="167"/>
    </location>
</feature>
<sequence length="295" mass="33359">MKRKTKKIILLVGIFAALFLLSGCTTPMVKDPETGKEVVKLITTSTTFQDIFNSESWFSALIVFPLSQLMNYLTPIIGVVAAIAIVTVGVNVFTMLLTVKSTVASQRMQQLQPEMDKITKKYEGKTDDRSRMAQAQEMQNLYKKFNINPFSMILVTFLQLPIILAIYQSVQRSEAVAHGHFLGLSLEQTPWNGLLEGQYMYIVLFVLMLACQFGSMYLPQFLAKQKAKKEAEAAGKRYTPTTNKANNMMYYMMVPVMVLSVMWPSAMTIYWAISSLTMIAKTLIVQKFFIDKKEG</sequence>
<evidence type="ECO:0000256" key="1">
    <source>
        <dbReference type="ARBA" id="ARBA00004651"/>
    </source>
</evidence>
<dbReference type="InterPro" id="IPR028055">
    <property type="entry name" value="YidC/Oxa/ALB_C"/>
</dbReference>
<comment type="subcellular location">
    <subcellularLocation>
        <location evidence="1">Cell membrane</location>
        <topology evidence="1">Multi-pass membrane protein</topology>
    </subcellularLocation>
    <subcellularLocation>
        <location evidence="9">Membrane</location>
        <topology evidence="9">Multi-pass membrane protein</topology>
    </subcellularLocation>
</comment>
<proteinExistence type="inferred from homology"/>
<dbReference type="NCBIfam" id="TIGR03592">
    <property type="entry name" value="yidC_oxa1_cterm"/>
    <property type="match status" value="1"/>
</dbReference>
<comment type="similarity">
    <text evidence="9">Belongs to the OXA1/ALB3/YidC family.</text>
</comment>
<keyword evidence="8" id="KW-0143">Chaperone</keyword>
<dbReference type="PROSITE" id="PS51257">
    <property type="entry name" value="PROKAR_LIPOPROTEIN"/>
    <property type="match status" value="1"/>
</dbReference>
<gene>
    <name evidence="12" type="ORF">SAMN02745191_0680</name>
</gene>
<evidence type="ECO:0000256" key="2">
    <source>
        <dbReference type="ARBA" id="ARBA00022448"/>
    </source>
</evidence>
<dbReference type="CDD" id="cd20070">
    <property type="entry name" value="5TM_YidC_Alb3"/>
    <property type="match status" value="1"/>
</dbReference>
<evidence type="ECO:0000256" key="5">
    <source>
        <dbReference type="ARBA" id="ARBA00022927"/>
    </source>
</evidence>
<evidence type="ECO:0000313" key="12">
    <source>
        <dbReference type="EMBL" id="SJZ45310.1"/>
    </source>
</evidence>